<gene>
    <name evidence="1" type="ORF">K1W68_00335</name>
</gene>
<evidence type="ECO:0000313" key="2">
    <source>
        <dbReference type="Proteomes" id="UP001202887"/>
    </source>
</evidence>
<dbReference type="AlphaFoldDB" id="A0AAW5EL01"/>
<comment type="caution">
    <text evidence="1">The sequence shown here is derived from an EMBL/GenBank/DDBJ whole genome shotgun (WGS) entry which is preliminary data.</text>
</comment>
<proteinExistence type="predicted"/>
<evidence type="ECO:0000313" key="1">
    <source>
        <dbReference type="EMBL" id="MCJ8352454.1"/>
    </source>
</evidence>
<accession>A0AAW5EL01</accession>
<dbReference type="RefSeq" id="WP_247065801.1">
    <property type="nucleotide sequence ID" value="NZ_JAIBCX010000001.1"/>
</dbReference>
<sequence length="57" mass="6274">MHTPCRPAPVGPMGTVIDRRQLQGQSSVVGPDAFIRIAGPERWFEGRCFQVGWFGAC</sequence>
<reference evidence="1" key="1">
    <citation type="journal article" date="2021" name="Polymers (Basel)">
        <title>Highly Stretchable Bacterial Cellulose Produced by Komagataeibacter hansenii SI1.</title>
        <authorList>
            <person name="Cielecka I."/>
            <person name="Ryngajllo M."/>
            <person name="Maniukiewicz W."/>
            <person name="Bielecki S."/>
        </authorList>
    </citation>
    <scope>NUCLEOTIDE SEQUENCE</scope>
    <source>
        <strain evidence="1">SI1</strain>
    </source>
</reference>
<dbReference type="Proteomes" id="UP001202887">
    <property type="component" value="Unassembled WGS sequence"/>
</dbReference>
<protein>
    <submittedName>
        <fullName evidence="1">Uncharacterized protein</fullName>
    </submittedName>
</protein>
<organism evidence="1 2">
    <name type="scientific">Novacetimonas hansenii</name>
    <name type="common">Komagataeibacter hansenii</name>
    <dbReference type="NCBI Taxonomy" id="436"/>
    <lineage>
        <taxon>Bacteria</taxon>
        <taxon>Pseudomonadati</taxon>
        <taxon>Pseudomonadota</taxon>
        <taxon>Alphaproteobacteria</taxon>
        <taxon>Acetobacterales</taxon>
        <taxon>Acetobacteraceae</taxon>
        <taxon>Novacetimonas</taxon>
    </lineage>
</organism>
<reference evidence="1" key="2">
    <citation type="submission" date="2022-03" db="EMBL/GenBank/DDBJ databases">
        <authorList>
            <person name="Ryngajllo M."/>
            <person name="Jacek P."/>
            <person name="Kubiak K."/>
        </authorList>
    </citation>
    <scope>NUCLEOTIDE SEQUENCE</scope>
    <source>
        <strain evidence="1">SI1</strain>
    </source>
</reference>
<dbReference type="EMBL" id="JAIBCX010000001">
    <property type="protein sequence ID" value="MCJ8352454.1"/>
    <property type="molecule type" value="Genomic_DNA"/>
</dbReference>
<name>A0AAW5EL01_NOVHA</name>